<dbReference type="EMBL" id="JAUYVT010000257">
    <property type="protein sequence ID" value="MDP2567218.1"/>
    <property type="molecule type" value="Genomic_DNA"/>
</dbReference>
<dbReference type="RefSeq" id="WP_305473552.1">
    <property type="nucleotide sequence ID" value="NZ_JAUYVT010000257.1"/>
</dbReference>
<reference evidence="1" key="1">
    <citation type="submission" date="2023-07" db="EMBL/GenBank/DDBJ databases">
        <title>Genome content predicts the carbon catabolic preferences of heterotrophic bacteria.</title>
        <authorList>
            <person name="Gralka M."/>
        </authorList>
    </citation>
    <scope>NUCLEOTIDE SEQUENCE</scope>
    <source>
        <strain evidence="1">4G09</strain>
    </source>
</reference>
<accession>A0ABT9FK93</accession>
<name>A0ABT9FK93_9GAMM</name>
<evidence type="ECO:0000313" key="1">
    <source>
        <dbReference type="EMBL" id="MDP2567218.1"/>
    </source>
</evidence>
<protein>
    <submittedName>
        <fullName evidence="1">Uncharacterized protein</fullName>
    </submittedName>
</protein>
<feature type="non-terminal residue" evidence="1">
    <location>
        <position position="1"/>
    </location>
</feature>
<gene>
    <name evidence="1" type="ORF">Q8W34_21685</name>
</gene>
<dbReference type="Proteomes" id="UP001177212">
    <property type="component" value="Unassembled WGS sequence"/>
</dbReference>
<comment type="caution">
    <text evidence="1">The sequence shown here is derived from an EMBL/GenBank/DDBJ whole genome shotgun (WGS) entry which is preliminary data.</text>
</comment>
<evidence type="ECO:0000313" key="2">
    <source>
        <dbReference type="Proteomes" id="UP001177212"/>
    </source>
</evidence>
<organism evidence="1 2">
    <name type="scientific">Pseudoalteromonas marina</name>
    <dbReference type="NCBI Taxonomy" id="267375"/>
    <lineage>
        <taxon>Bacteria</taxon>
        <taxon>Pseudomonadati</taxon>
        <taxon>Pseudomonadota</taxon>
        <taxon>Gammaproteobacteria</taxon>
        <taxon>Alteromonadales</taxon>
        <taxon>Pseudoalteromonadaceae</taxon>
        <taxon>Pseudoalteromonas</taxon>
    </lineage>
</organism>
<proteinExistence type="predicted"/>
<sequence>KKVKKFENPNDSELHIRRKLAKSAKEFNRVFIDSDFTFMFFTSVLSCTISVLTETCNIDTVQKLFV</sequence>
<keyword evidence="2" id="KW-1185">Reference proteome</keyword>